<dbReference type="InterPro" id="IPR003807">
    <property type="entry name" value="DUF202"/>
</dbReference>
<dbReference type="GO" id="GO:0005886">
    <property type="term" value="C:plasma membrane"/>
    <property type="evidence" value="ECO:0007669"/>
    <property type="project" value="UniProtKB-SubCell"/>
</dbReference>
<dbReference type="InterPro" id="IPR052053">
    <property type="entry name" value="IM_YidH-like"/>
</dbReference>
<keyword evidence="2" id="KW-1003">Cell membrane</keyword>
<accession>A0AA38UL06</accession>
<feature type="region of interest" description="Disordered" evidence="6">
    <location>
        <begin position="1"/>
        <end position="98"/>
    </location>
</feature>
<evidence type="ECO:0000256" key="3">
    <source>
        <dbReference type="ARBA" id="ARBA00022692"/>
    </source>
</evidence>
<protein>
    <recommendedName>
        <fullName evidence="8">DUF202 domain-containing protein</fullName>
    </recommendedName>
</protein>
<feature type="domain" description="DUF202" evidence="8">
    <location>
        <begin position="114"/>
        <end position="199"/>
    </location>
</feature>
<organism evidence="9 10">
    <name type="scientific">Lentinula raphanica</name>
    <dbReference type="NCBI Taxonomy" id="153919"/>
    <lineage>
        <taxon>Eukaryota</taxon>
        <taxon>Fungi</taxon>
        <taxon>Dikarya</taxon>
        <taxon>Basidiomycota</taxon>
        <taxon>Agaricomycotina</taxon>
        <taxon>Agaricomycetes</taxon>
        <taxon>Agaricomycetidae</taxon>
        <taxon>Agaricales</taxon>
        <taxon>Marasmiineae</taxon>
        <taxon>Omphalotaceae</taxon>
        <taxon>Lentinula</taxon>
    </lineage>
</organism>
<proteinExistence type="predicted"/>
<dbReference type="Proteomes" id="UP001163846">
    <property type="component" value="Unassembled WGS sequence"/>
</dbReference>
<comment type="caution">
    <text evidence="9">The sequence shown here is derived from an EMBL/GenBank/DDBJ whole genome shotgun (WGS) entry which is preliminary data.</text>
</comment>
<evidence type="ECO:0000256" key="4">
    <source>
        <dbReference type="ARBA" id="ARBA00022989"/>
    </source>
</evidence>
<evidence type="ECO:0000259" key="8">
    <source>
        <dbReference type="Pfam" id="PF02656"/>
    </source>
</evidence>
<evidence type="ECO:0000256" key="7">
    <source>
        <dbReference type="SAM" id="Phobius"/>
    </source>
</evidence>
<dbReference type="PANTHER" id="PTHR34187">
    <property type="entry name" value="FGR18P"/>
    <property type="match status" value="1"/>
</dbReference>
<dbReference type="Pfam" id="PF02656">
    <property type="entry name" value="DUF202"/>
    <property type="match status" value="1"/>
</dbReference>
<keyword evidence="4 7" id="KW-1133">Transmembrane helix</keyword>
<dbReference type="PANTHER" id="PTHR34187:SF2">
    <property type="entry name" value="DUF202 DOMAIN-CONTAINING PROTEIN"/>
    <property type="match status" value="1"/>
</dbReference>
<sequence>MDSVADHGKPRDLAFQPSGSQSPMNSPVHSPVLSRNNTITETVVENGKPDSRQLSQSPSRCDETNAPCTFPSATKECPEKEEITCQSSPSSSSSKRRTKFTPRLVLENHGSVARDHLASERTFLAYVRTSLAIASTGVALVQLLTISVNASPRGSSTSLTMEPTSRQMRTYAKPLGSAFVIFSLIVLLVGVTRYFTIQNALTLNQFPVARLVIISSSLLLGALVVFTFGILVASSS</sequence>
<name>A0AA38UL06_9AGAR</name>
<keyword evidence="3 7" id="KW-0812">Transmembrane</keyword>
<evidence type="ECO:0000313" key="9">
    <source>
        <dbReference type="EMBL" id="KAJ3844666.1"/>
    </source>
</evidence>
<gene>
    <name evidence="9" type="ORF">F5878DRAFT_720551</name>
</gene>
<feature type="compositionally biased region" description="Polar residues" evidence="6">
    <location>
        <begin position="17"/>
        <end position="43"/>
    </location>
</feature>
<feature type="transmembrane region" description="Helical" evidence="7">
    <location>
        <begin position="208"/>
        <end position="233"/>
    </location>
</feature>
<dbReference type="AlphaFoldDB" id="A0AA38UL06"/>
<evidence type="ECO:0000313" key="10">
    <source>
        <dbReference type="Proteomes" id="UP001163846"/>
    </source>
</evidence>
<evidence type="ECO:0000256" key="2">
    <source>
        <dbReference type="ARBA" id="ARBA00022475"/>
    </source>
</evidence>
<keyword evidence="5 7" id="KW-0472">Membrane</keyword>
<comment type="subcellular location">
    <subcellularLocation>
        <location evidence="1">Cell membrane</location>
        <topology evidence="1">Multi-pass membrane protein</topology>
    </subcellularLocation>
</comment>
<evidence type="ECO:0000256" key="5">
    <source>
        <dbReference type="ARBA" id="ARBA00023136"/>
    </source>
</evidence>
<feature type="transmembrane region" description="Helical" evidence="7">
    <location>
        <begin position="175"/>
        <end position="196"/>
    </location>
</feature>
<feature type="compositionally biased region" description="Basic and acidic residues" evidence="6">
    <location>
        <begin position="1"/>
        <end position="12"/>
    </location>
</feature>
<reference evidence="9" key="1">
    <citation type="submission" date="2022-08" db="EMBL/GenBank/DDBJ databases">
        <authorList>
            <consortium name="DOE Joint Genome Institute"/>
            <person name="Min B."/>
            <person name="Riley R."/>
            <person name="Sierra-Patev S."/>
            <person name="Naranjo-Ortiz M."/>
            <person name="Looney B."/>
            <person name="Konkel Z."/>
            <person name="Slot J.C."/>
            <person name="Sakamoto Y."/>
            <person name="Steenwyk J.L."/>
            <person name="Rokas A."/>
            <person name="Carro J."/>
            <person name="Camarero S."/>
            <person name="Ferreira P."/>
            <person name="Molpeceres G."/>
            <person name="Ruiz-Duenas F.J."/>
            <person name="Serrano A."/>
            <person name="Henrissat B."/>
            <person name="Drula E."/>
            <person name="Hughes K.W."/>
            <person name="Mata J.L."/>
            <person name="Ishikawa N.K."/>
            <person name="Vargas-Isla R."/>
            <person name="Ushijima S."/>
            <person name="Smith C.A."/>
            <person name="Ahrendt S."/>
            <person name="Andreopoulos W."/>
            <person name="He G."/>
            <person name="Labutti K."/>
            <person name="Lipzen A."/>
            <person name="Ng V."/>
            <person name="Sandor L."/>
            <person name="Barry K."/>
            <person name="Martinez A.T."/>
            <person name="Xiao Y."/>
            <person name="Gibbons J.G."/>
            <person name="Terashima K."/>
            <person name="Hibbett D.S."/>
            <person name="Grigoriev I.V."/>
        </authorList>
    </citation>
    <scope>NUCLEOTIDE SEQUENCE</scope>
    <source>
        <strain evidence="9">TFB9207</strain>
    </source>
</reference>
<evidence type="ECO:0000256" key="6">
    <source>
        <dbReference type="SAM" id="MobiDB-lite"/>
    </source>
</evidence>
<dbReference type="EMBL" id="MU805949">
    <property type="protein sequence ID" value="KAJ3844666.1"/>
    <property type="molecule type" value="Genomic_DNA"/>
</dbReference>
<evidence type="ECO:0000256" key="1">
    <source>
        <dbReference type="ARBA" id="ARBA00004651"/>
    </source>
</evidence>
<keyword evidence="10" id="KW-1185">Reference proteome</keyword>